<organism evidence="12 13">
    <name type="scientific">Diplodia intermedia</name>
    <dbReference type="NCBI Taxonomy" id="856260"/>
    <lineage>
        <taxon>Eukaryota</taxon>
        <taxon>Fungi</taxon>
        <taxon>Dikarya</taxon>
        <taxon>Ascomycota</taxon>
        <taxon>Pezizomycotina</taxon>
        <taxon>Dothideomycetes</taxon>
        <taxon>Dothideomycetes incertae sedis</taxon>
        <taxon>Botryosphaeriales</taxon>
        <taxon>Botryosphaeriaceae</taxon>
        <taxon>Diplodia</taxon>
    </lineage>
</organism>
<evidence type="ECO:0000256" key="1">
    <source>
        <dbReference type="ARBA" id="ARBA00004389"/>
    </source>
</evidence>
<dbReference type="SUPFAM" id="SSF52540">
    <property type="entry name" value="P-loop containing nucleoside triphosphate hydrolases"/>
    <property type="match status" value="1"/>
</dbReference>
<dbReference type="EMBL" id="JAKEKT020000009">
    <property type="protein sequence ID" value="KAL1648418.1"/>
    <property type="molecule type" value="Genomic_DNA"/>
</dbReference>
<sequence>MVEWYEPDSWVTKLFGAHLSTFLLTLVVAFGLPLMLHLWLYRHRTPINTAAFILVGPSGSGKTSLLTALETGRPISTHPSQTSHRSILALPEAFIPFSARYRSVNDPTNARTRQLSLTDTPGHGKLRGGALAAALSTAKNLRGVVYLVDAAALAAGPGGPGGGLADAAEFLHDVLLALQKRYTGAKTSKATAATPVLIAANKLDLFTALPPQLVRAQLEQEVEKVRVARAKGILDVGASEDSVGEEHEWLGLGGESKFEFKHMEEMNVPVEVVGGSVKGEDGEGPDVKGWWEWIAHQM</sequence>
<keyword evidence="7 11" id="KW-1133">Transmembrane helix</keyword>
<comment type="caution">
    <text evidence="12">The sequence shown here is derived from an EMBL/GenBank/DDBJ whole genome shotgun (WGS) entry which is preliminary data.</text>
</comment>
<keyword evidence="8" id="KW-0342">GTP-binding</keyword>
<evidence type="ECO:0000256" key="4">
    <source>
        <dbReference type="ARBA" id="ARBA00022692"/>
    </source>
</evidence>
<name>A0ABR3TZU2_9PEZI</name>
<feature type="transmembrane region" description="Helical" evidence="11">
    <location>
        <begin position="20"/>
        <end position="41"/>
    </location>
</feature>
<evidence type="ECO:0000256" key="2">
    <source>
        <dbReference type="ARBA" id="ARBA00005619"/>
    </source>
</evidence>
<keyword evidence="10" id="KW-0675">Receptor</keyword>
<evidence type="ECO:0000256" key="7">
    <source>
        <dbReference type="ARBA" id="ARBA00022989"/>
    </source>
</evidence>
<protein>
    <recommendedName>
        <fullName evidence="3">Signal recognition particle receptor subunit beta</fullName>
    </recommendedName>
</protein>
<dbReference type="PRINTS" id="PR00449">
    <property type="entry name" value="RASTRNSFRMNG"/>
</dbReference>
<evidence type="ECO:0000256" key="5">
    <source>
        <dbReference type="ARBA" id="ARBA00022741"/>
    </source>
</evidence>
<keyword evidence="5" id="KW-0547">Nucleotide-binding</keyword>
<comment type="subcellular location">
    <subcellularLocation>
        <location evidence="1">Endoplasmic reticulum membrane</location>
        <topology evidence="1">Single-pass membrane protein</topology>
    </subcellularLocation>
</comment>
<evidence type="ECO:0000256" key="6">
    <source>
        <dbReference type="ARBA" id="ARBA00022824"/>
    </source>
</evidence>
<dbReference type="Gene3D" id="3.40.50.300">
    <property type="entry name" value="P-loop containing nucleotide triphosphate hydrolases"/>
    <property type="match status" value="1"/>
</dbReference>
<keyword evidence="6" id="KW-0256">Endoplasmic reticulum</keyword>
<evidence type="ECO:0000313" key="12">
    <source>
        <dbReference type="EMBL" id="KAL1648418.1"/>
    </source>
</evidence>
<evidence type="ECO:0000313" key="13">
    <source>
        <dbReference type="Proteomes" id="UP001521184"/>
    </source>
</evidence>
<gene>
    <name evidence="12" type="ORF">SLS58_002172</name>
</gene>
<dbReference type="Pfam" id="PF09439">
    <property type="entry name" value="SRPRB"/>
    <property type="match status" value="1"/>
</dbReference>
<dbReference type="InterPro" id="IPR019009">
    <property type="entry name" value="SRP_receptor_beta_su"/>
</dbReference>
<reference evidence="12 13" key="1">
    <citation type="journal article" date="2023" name="Plant Dis.">
        <title>First Report of Diplodia intermedia Causing Canker and Dieback Diseases on Apple Trees in Canada.</title>
        <authorList>
            <person name="Ellouze W."/>
            <person name="Ilyukhin E."/>
            <person name="Sulman M."/>
            <person name="Ali S."/>
        </authorList>
    </citation>
    <scope>NUCLEOTIDE SEQUENCE [LARGE SCALE GENOMIC DNA]</scope>
    <source>
        <strain evidence="12 13">M45-28</strain>
    </source>
</reference>
<evidence type="ECO:0000256" key="11">
    <source>
        <dbReference type="SAM" id="Phobius"/>
    </source>
</evidence>
<evidence type="ECO:0000256" key="9">
    <source>
        <dbReference type="ARBA" id="ARBA00023136"/>
    </source>
</evidence>
<dbReference type="InterPro" id="IPR027417">
    <property type="entry name" value="P-loop_NTPase"/>
</dbReference>
<accession>A0ABR3TZU2</accession>
<evidence type="ECO:0000256" key="10">
    <source>
        <dbReference type="ARBA" id="ARBA00023170"/>
    </source>
</evidence>
<dbReference type="Proteomes" id="UP001521184">
    <property type="component" value="Unassembled WGS sequence"/>
</dbReference>
<proteinExistence type="inferred from homology"/>
<comment type="similarity">
    <text evidence="2">Belongs to the SRP receptor beta subunit family.</text>
</comment>
<evidence type="ECO:0000256" key="8">
    <source>
        <dbReference type="ARBA" id="ARBA00023134"/>
    </source>
</evidence>
<keyword evidence="13" id="KW-1185">Reference proteome</keyword>
<keyword evidence="4 11" id="KW-0812">Transmembrane</keyword>
<keyword evidence="9 11" id="KW-0472">Membrane</keyword>
<evidence type="ECO:0000256" key="3">
    <source>
        <dbReference type="ARBA" id="ARBA00020256"/>
    </source>
</evidence>